<organism evidence="1 2">
    <name type="scientific">Molorchus minor</name>
    <dbReference type="NCBI Taxonomy" id="1323400"/>
    <lineage>
        <taxon>Eukaryota</taxon>
        <taxon>Metazoa</taxon>
        <taxon>Ecdysozoa</taxon>
        <taxon>Arthropoda</taxon>
        <taxon>Hexapoda</taxon>
        <taxon>Insecta</taxon>
        <taxon>Pterygota</taxon>
        <taxon>Neoptera</taxon>
        <taxon>Endopterygota</taxon>
        <taxon>Coleoptera</taxon>
        <taxon>Polyphaga</taxon>
        <taxon>Cucujiformia</taxon>
        <taxon>Chrysomeloidea</taxon>
        <taxon>Cerambycidae</taxon>
        <taxon>Lamiinae</taxon>
        <taxon>Monochamini</taxon>
        <taxon>Molorchus</taxon>
    </lineage>
</organism>
<dbReference type="Proteomes" id="UP001162164">
    <property type="component" value="Unassembled WGS sequence"/>
</dbReference>
<reference evidence="1" key="1">
    <citation type="journal article" date="2023" name="Insect Mol. Biol.">
        <title>Genome sequencing provides insights into the evolution of gene families encoding plant cell wall-degrading enzymes in longhorned beetles.</title>
        <authorList>
            <person name="Shin N.R."/>
            <person name="Okamura Y."/>
            <person name="Kirsch R."/>
            <person name="Pauchet Y."/>
        </authorList>
    </citation>
    <scope>NUCLEOTIDE SEQUENCE</scope>
    <source>
        <strain evidence="1">MMC_N1</strain>
    </source>
</reference>
<proteinExistence type="predicted"/>
<comment type="caution">
    <text evidence="1">The sequence shown here is derived from an EMBL/GenBank/DDBJ whole genome shotgun (WGS) entry which is preliminary data.</text>
</comment>
<evidence type="ECO:0000313" key="2">
    <source>
        <dbReference type="Proteomes" id="UP001162164"/>
    </source>
</evidence>
<gene>
    <name evidence="1" type="ORF">NQ317_006080</name>
</gene>
<dbReference type="EMBL" id="JAPWTJ010000243">
    <property type="protein sequence ID" value="KAJ8980684.1"/>
    <property type="molecule type" value="Genomic_DNA"/>
</dbReference>
<evidence type="ECO:0000313" key="1">
    <source>
        <dbReference type="EMBL" id="KAJ8980684.1"/>
    </source>
</evidence>
<sequence length="193" mass="21252">MKSDFSPALIEAEFSRAASDRIEPRNRRGELCTGITRKIRIPIAPERSHAEFRYREKPPMALAAPEKIWVIGANAPMYPPSGGSIVANGVASPPTPCPAATHLPAWKKLLKRIGGQSFGDLGKIMAVMKGNIVNIKPKYAVHGIELVHFYRPHAEKILECIKGHSDLEQVVKRGEGESGSCNPQFNGFFWLVI</sequence>
<keyword evidence="2" id="KW-1185">Reference proteome</keyword>
<accession>A0ABQ9JS30</accession>
<protein>
    <submittedName>
        <fullName evidence="1">Uncharacterized protein</fullName>
    </submittedName>
</protein>
<name>A0ABQ9JS30_9CUCU</name>